<proteinExistence type="predicted"/>
<dbReference type="InterPro" id="IPR045337">
    <property type="entry name" value="MmgE_PrpD_C"/>
</dbReference>
<sequence length="135" mass="14368">MTAARDDGPFDPQTGLQAFGCHAAFSGPHTIAAALLDGGLGASHEDFTDAVARDSRRLALAALLRCVEDERCSASFRYAFPAALRVTTRTGEELEARVAARTLALPDAQSAEDLTALLTSAGERRDRDGYRSRTA</sequence>
<evidence type="ECO:0000313" key="3">
    <source>
        <dbReference type="Proteomes" id="UP001501009"/>
    </source>
</evidence>
<dbReference type="Gene3D" id="3.30.1330.120">
    <property type="entry name" value="2-methylcitrate dehydratase PrpD"/>
    <property type="match status" value="1"/>
</dbReference>
<gene>
    <name evidence="2" type="ORF">GCM10022403_010410</name>
</gene>
<protein>
    <recommendedName>
        <fullName evidence="1">MmgE/PrpD C-terminal domain-containing protein</fullName>
    </recommendedName>
</protein>
<dbReference type="RefSeq" id="WP_275774458.1">
    <property type="nucleotide sequence ID" value="NZ_BAABDE010000005.1"/>
</dbReference>
<dbReference type="Pfam" id="PF19305">
    <property type="entry name" value="MmgE_PrpD_C"/>
    <property type="match status" value="1"/>
</dbReference>
<dbReference type="SUPFAM" id="SSF103378">
    <property type="entry name" value="2-methylcitrate dehydratase PrpD"/>
    <property type="match status" value="1"/>
</dbReference>
<dbReference type="Proteomes" id="UP001501009">
    <property type="component" value="Unassembled WGS sequence"/>
</dbReference>
<comment type="caution">
    <text evidence="2">The sequence shown here is derived from an EMBL/GenBank/DDBJ whole genome shotgun (WGS) entry which is preliminary data.</text>
</comment>
<dbReference type="InterPro" id="IPR036148">
    <property type="entry name" value="MmgE/PrpD_sf"/>
</dbReference>
<keyword evidence="3" id="KW-1185">Reference proteome</keyword>
<reference evidence="3" key="1">
    <citation type="journal article" date="2019" name="Int. J. Syst. Evol. Microbiol.">
        <title>The Global Catalogue of Microorganisms (GCM) 10K type strain sequencing project: providing services to taxonomists for standard genome sequencing and annotation.</title>
        <authorList>
            <consortium name="The Broad Institute Genomics Platform"/>
            <consortium name="The Broad Institute Genome Sequencing Center for Infectious Disease"/>
            <person name="Wu L."/>
            <person name="Ma J."/>
        </authorList>
    </citation>
    <scope>NUCLEOTIDE SEQUENCE [LARGE SCALE GENOMIC DNA]</scope>
    <source>
        <strain evidence="3">JCM 17138</strain>
    </source>
</reference>
<dbReference type="EMBL" id="BAABDE010000005">
    <property type="protein sequence ID" value="GAA3777541.1"/>
    <property type="molecule type" value="Genomic_DNA"/>
</dbReference>
<name>A0ABP7GXH7_9ACTN</name>
<dbReference type="InterPro" id="IPR042188">
    <property type="entry name" value="MmgE/PrpD_sf_2"/>
</dbReference>
<evidence type="ECO:0000259" key="1">
    <source>
        <dbReference type="Pfam" id="PF19305"/>
    </source>
</evidence>
<accession>A0ABP7GXH7</accession>
<organism evidence="2 3">
    <name type="scientific">Streptomyces coacervatus</name>
    <dbReference type="NCBI Taxonomy" id="647381"/>
    <lineage>
        <taxon>Bacteria</taxon>
        <taxon>Bacillati</taxon>
        <taxon>Actinomycetota</taxon>
        <taxon>Actinomycetes</taxon>
        <taxon>Kitasatosporales</taxon>
        <taxon>Streptomycetaceae</taxon>
        <taxon>Streptomyces</taxon>
    </lineage>
</organism>
<feature type="domain" description="MmgE/PrpD C-terminal" evidence="1">
    <location>
        <begin position="22"/>
        <end position="100"/>
    </location>
</feature>
<evidence type="ECO:0000313" key="2">
    <source>
        <dbReference type="EMBL" id="GAA3777541.1"/>
    </source>
</evidence>